<comment type="caution">
    <text evidence="16">The sequence shown here is derived from an EMBL/GenBank/DDBJ whole genome shotgun (WGS) entry which is preliminary data.</text>
</comment>
<sequence>MLQTSRHALLLLGLTAPTLLAQDLESLDPTIVDAERVNDDPAAVSVLSRDSLDLFQTESFADLSGLVPGFHVVAADSRGYGQVVAMRGSTNTLFFGPPALGMTIDDLPLGDAYTYPSEMLQLDEVRVHRGPHGPYFGRNAPAGMVEMRTPGFNDTFQNSLEAEYGSYDRFALRGASSGPIGENFGYSVRLFHDQRDGFIRNPLLGTETDDRRATGGLFNLYWRPDDDTELRLRLFAEKIDDGSQRLSSLFSPDPFTVFSDNPGVTDLERYQLSLHTRKTLNSGTFESIHGYQFWDLDPSTVDLDLSPFGPGNGFSDARSAIQQKQDLVSNEFRFSSPDDSNIRWRTGLFQMWIDNRGTAERQLFPGFVETTRFDIEQLNLAGYGNLTWQATDALAIDAGLRVDYHESEIDRIQRAPFQTDDIVRGSRDEWFVSPALGVTYSVHPAVDLFYRSSIGNKPGGFSAYSDNPLIAEFDRETNWSNEIGLEYDCPAYNLRFGVRGFWDQIDDYQFNQGVPRSTDFVVLNADEVTSRGVEIDGAWAPVEGLTFRGSFGYVDAEFDRFSDPFTGAIYDGRKVPFVPEYTGSFGARYDFQSGFYVQTSVRAAGTTRFDAANNTTFTQDAYVTWDAEVGYITEHFSVALYGRNLLDENYYTFINPQIFAGSPGDPQQFGIRVRTMF</sequence>
<dbReference type="InterPro" id="IPR039426">
    <property type="entry name" value="TonB-dep_rcpt-like"/>
</dbReference>
<evidence type="ECO:0000256" key="5">
    <source>
        <dbReference type="ARBA" id="ARBA00022692"/>
    </source>
</evidence>
<keyword evidence="13" id="KW-0732">Signal</keyword>
<keyword evidence="6" id="KW-0408">Iron</keyword>
<keyword evidence="7" id="KW-0406">Ion transport</keyword>
<evidence type="ECO:0000256" key="3">
    <source>
        <dbReference type="ARBA" id="ARBA00022452"/>
    </source>
</evidence>
<comment type="subcellular location">
    <subcellularLocation>
        <location evidence="1 11">Cell outer membrane</location>
        <topology evidence="1 11">Multi-pass membrane protein</topology>
    </subcellularLocation>
</comment>
<reference evidence="16" key="1">
    <citation type="submission" date="2021-01" db="EMBL/GenBank/DDBJ databases">
        <title>Modified the classification status of verrucomicrobia.</title>
        <authorList>
            <person name="Feng X."/>
        </authorList>
    </citation>
    <scope>NUCLEOTIDE SEQUENCE</scope>
    <source>
        <strain evidence="16">KCTC 22201</strain>
    </source>
</reference>
<dbReference type="GO" id="GO:0009279">
    <property type="term" value="C:cell outer membrane"/>
    <property type="evidence" value="ECO:0007669"/>
    <property type="project" value="UniProtKB-SubCell"/>
</dbReference>
<evidence type="ECO:0000256" key="6">
    <source>
        <dbReference type="ARBA" id="ARBA00023004"/>
    </source>
</evidence>
<keyword evidence="17" id="KW-1185">Reference proteome</keyword>
<evidence type="ECO:0000313" key="16">
    <source>
        <dbReference type="EMBL" id="MBK1826803.1"/>
    </source>
</evidence>
<dbReference type="GO" id="GO:0006826">
    <property type="term" value="P:iron ion transport"/>
    <property type="evidence" value="ECO:0007669"/>
    <property type="project" value="UniProtKB-KW"/>
</dbReference>
<dbReference type="AlphaFoldDB" id="A0A934VAX9"/>
<evidence type="ECO:0000256" key="2">
    <source>
        <dbReference type="ARBA" id="ARBA00022448"/>
    </source>
</evidence>
<keyword evidence="4" id="KW-0410">Iron transport</keyword>
<keyword evidence="3 11" id="KW-1134">Transmembrane beta strand</keyword>
<evidence type="ECO:0000256" key="10">
    <source>
        <dbReference type="ARBA" id="ARBA00023237"/>
    </source>
</evidence>
<feature type="chain" id="PRO_5036989553" evidence="13">
    <location>
        <begin position="22"/>
        <end position="677"/>
    </location>
</feature>
<dbReference type="Gene3D" id="2.40.170.20">
    <property type="entry name" value="TonB-dependent receptor, beta-barrel domain"/>
    <property type="match status" value="1"/>
</dbReference>
<dbReference type="Proteomes" id="UP000658278">
    <property type="component" value="Unassembled WGS sequence"/>
</dbReference>
<organism evidence="16 17">
    <name type="scientific">Haloferula rosea</name>
    <dbReference type="NCBI Taxonomy" id="490093"/>
    <lineage>
        <taxon>Bacteria</taxon>
        <taxon>Pseudomonadati</taxon>
        <taxon>Verrucomicrobiota</taxon>
        <taxon>Verrucomicrobiia</taxon>
        <taxon>Verrucomicrobiales</taxon>
        <taxon>Verrucomicrobiaceae</taxon>
        <taxon>Haloferula</taxon>
    </lineage>
</organism>
<dbReference type="PANTHER" id="PTHR32552:SF81">
    <property type="entry name" value="TONB-DEPENDENT OUTER MEMBRANE RECEPTOR"/>
    <property type="match status" value="1"/>
</dbReference>
<keyword evidence="9 11" id="KW-0472">Membrane</keyword>
<evidence type="ECO:0000256" key="12">
    <source>
        <dbReference type="RuleBase" id="RU003357"/>
    </source>
</evidence>
<dbReference type="EMBL" id="JAENII010000004">
    <property type="protein sequence ID" value="MBK1826803.1"/>
    <property type="molecule type" value="Genomic_DNA"/>
</dbReference>
<evidence type="ECO:0000256" key="13">
    <source>
        <dbReference type="SAM" id="SignalP"/>
    </source>
</evidence>
<evidence type="ECO:0000256" key="8">
    <source>
        <dbReference type="ARBA" id="ARBA00023077"/>
    </source>
</evidence>
<feature type="signal peptide" evidence="13">
    <location>
        <begin position="1"/>
        <end position="21"/>
    </location>
</feature>
<evidence type="ECO:0000256" key="11">
    <source>
        <dbReference type="PROSITE-ProRule" id="PRU01360"/>
    </source>
</evidence>
<dbReference type="Pfam" id="PF00593">
    <property type="entry name" value="TonB_dep_Rec_b-barrel"/>
    <property type="match status" value="1"/>
</dbReference>
<evidence type="ECO:0000259" key="14">
    <source>
        <dbReference type="Pfam" id="PF00593"/>
    </source>
</evidence>
<evidence type="ECO:0000256" key="4">
    <source>
        <dbReference type="ARBA" id="ARBA00022496"/>
    </source>
</evidence>
<dbReference type="InterPro" id="IPR012910">
    <property type="entry name" value="Plug_dom"/>
</dbReference>
<comment type="similarity">
    <text evidence="11 12">Belongs to the TonB-dependent receptor family.</text>
</comment>
<keyword evidence="16" id="KW-0675">Receptor</keyword>
<protein>
    <submittedName>
        <fullName evidence="16">TonB-dependent receptor</fullName>
    </submittedName>
</protein>
<keyword evidence="8 12" id="KW-0798">TonB box</keyword>
<keyword evidence="2 11" id="KW-0813">Transport</keyword>
<evidence type="ECO:0000313" key="17">
    <source>
        <dbReference type="Proteomes" id="UP000658278"/>
    </source>
</evidence>
<dbReference type="PANTHER" id="PTHR32552">
    <property type="entry name" value="FERRICHROME IRON RECEPTOR-RELATED"/>
    <property type="match status" value="1"/>
</dbReference>
<keyword evidence="5 11" id="KW-0812">Transmembrane</keyword>
<evidence type="ECO:0000259" key="15">
    <source>
        <dbReference type="Pfam" id="PF07715"/>
    </source>
</evidence>
<dbReference type="PROSITE" id="PS52016">
    <property type="entry name" value="TONB_DEPENDENT_REC_3"/>
    <property type="match status" value="1"/>
</dbReference>
<proteinExistence type="inferred from homology"/>
<keyword evidence="10 11" id="KW-0998">Cell outer membrane</keyword>
<feature type="domain" description="TonB-dependent receptor-like beta-barrel" evidence="14">
    <location>
        <begin position="206"/>
        <end position="645"/>
    </location>
</feature>
<evidence type="ECO:0000256" key="1">
    <source>
        <dbReference type="ARBA" id="ARBA00004571"/>
    </source>
</evidence>
<gene>
    <name evidence="16" type="ORF">JIN81_07220</name>
</gene>
<dbReference type="InterPro" id="IPR036942">
    <property type="entry name" value="Beta-barrel_TonB_sf"/>
</dbReference>
<accession>A0A934VAX9</accession>
<evidence type="ECO:0000256" key="9">
    <source>
        <dbReference type="ARBA" id="ARBA00023136"/>
    </source>
</evidence>
<dbReference type="InterPro" id="IPR000531">
    <property type="entry name" value="Beta-barrel_TonB"/>
</dbReference>
<evidence type="ECO:0000256" key="7">
    <source>
        <dbReference type="ARBA" id="ARBA00023065"/>
    </source>
</evidence>
<name>A0A934VAX9_9BACT</name>
<dbReference type="RefSeq" id="WP_200278091.1">
    <property type="nucleotide sequence ID" value="NZ_JAENII010000004.1"/>
</dbReference>
<feature type="domain" description="TonB-dependent receptor plug" evidence="15">
    <location>
        <begin position="38"/>
        <end position="143"/>
    </location>
</feature>
<dbReference type="SUPFAM" id="SSF56935">
    <property type="entry name" value="Porins"/>
    <property type="match status" value="1"/>
</dbReference>
<dbReference type="CDD" id="cd01347">
    <property type="entry name" value="ligand_gated_channel"/>
    <property type="match status" value="1"/>
</dbReference>
<dbReference type="Pfam" id="PF07715">
    <property type="entry name" value="Plug"/>
    <property type="match status" value="1"/>
</dbReference>